<keyword evidence="1" id="KW-1133">Transmembrane helix</keyword>
<gene>
    <name evidence="2" type="ORF">pmac_cds_591</name>
</gene>
<evidence type="ECO:0000313" key="2">
    <source>
        <dbReference type="EMBL" id="AVK77279.1"/>
    </source>
</evidence>
<dbReference type="RefSeq" id="YP_009481275.1">
    <property type="nucleotide sequence ID" value="NC_037665.1"/>
</dbReference>
<protein>
    <submittedName>
        <fullName evidence="2">Uncharacterized protein</fullName>
    </submittedName>
</protein>
<reference evidence="2" key="1">
    <citation type="journal article" date="2018" name="Nat. Commun.">
        <title>Diversity and evolution of the emerging Pandoraviridae family.</title>
        <authorList>
            <person name="Legendre M."/>
            <person name="Fabre E."/>
            <person name="Poirot O."/>
            <person name="Jeudy S."/>
            <person name="Lartigue A."/>
            <person name="Alempic J.M."/>
            <person name="Beucher L."/>
            <person name="Philippe N."/>
            <person name="Bertaux L."/>
            <person name="Christo-Foroux E."/>
            <person name="Labadie K."/>
            <person name="Coute Y."/>
            <person name="Abergel C."/>
            <person name="Claverie J.M."/>
        </authorList>
    </citation>
    <scope>NUCLEOTIDE SEQUENCE [LARGE SCALE GENOMIC DNA]</scope>
    <source>
        <strain evidence="2">Macleodensis</strain>
    </source>
</reference>
<evidence type="ECO:0000256" key="1">
    <source>
        <dbReference type="SAM" id="Phobius"/>
    </source>
</evidence>
<keyword evidence="1" id="KW-0472">Membrane</keyword>
<dbReference type="KEGG" id="vg:36841734"/>
<organism evidence="2">
    <name type="scientific">Pandoravirus macleodensis</name>
    <dbReference type="NCBI Taxonomy" id="2107707"/>
    <lineage>
        <taxon>Viruses</taxon>
        <taxon>Pandoravirus</taxon>
    </lineage>
</organism>
<feature type="transmembrane region" description="Helical" evidence="1">
    <location>
        <begin position="195"/>
        <end position="215"/>
    </location>
</feature>
<accession>A0A2U7UFL7</accession>
<name>A0A2U7UFL7_9VIRU</name>
<dbReference type="GeneID" id="36841734"/>
<dbReference type="EMBL" id="MG011691">
    <property type="protein sequence ID" value="AVK77279.1"/>
    <property type="molecule type" value="Genomic_DNA"/>
</dbReference>
<proteinExistence type="predicted"/>
<dbReference type="Proteomes" id="UP000249758">
    <property type="component" value="Segment"/>
</dbReference>
<sequence>MHRHTQADYDPLFSCDAMDTVQDETMEHYVAMNAAEAPPLHHQRQRPGPVCGTVHCTAYPKQTRFVVTDECRASAHAQMRWLLPAILDNGCAGNEWALNRYAQLDAMAYPRTVDGIIVLDNRALDSLLAELNTLGRFLAMTPKNTADAETIAWARRRHDQADGLFITSRRVKTPVKQSRVLDAALGYVHDNPTKVGALLGIVLGVPLGGALFSLLNPY</sequence>
<keyword evidence="1" id="KW-0812">Transmembrane</keyword>